<reference evidence="8 9" key="1">
    <citation type="submission" date="2021-03" db="EMBL/GenBank/DDBJ databases">
        <title>Antimicrobial resistance genes in bacteria isolated from Japanese honey, and their potential for conferring macrolide and lincosamide resistance in the American foulbrood pathogen Paenibacillus larvae.</title>
        <authorList>
            <person name="Okamoto M."/>
            <person name="Kumagai M."/>
            <person name="Kanamori H."/>
            <person name="Takamatsu D."/>
        </authorList>
    </citation>
    <scope>NUCLEOTIDE SEQUENCE [LARGE SCALE GENOMIC DNA]</scope>
    <source>
        <strain evidence="8 9">J34TS1</strain>
    </source>
</reference>
<protein>
    <submittedName>
        <fullName evidence="8">EamA family transporter</fullName>
    </submittedName>
</protein>
<evidence type="ECO:0000313" key="8">
    <source>
        <dbReference type="EMBL" id="GIO46464.1"/>
    </source>
</evidence>
<evidence type="ECO:0000256" key="4">
    <source>
        <dbReference type="ARBA" id="ARBA00022989"/>
    </source>
</evidence>
<comment type="caution">
    <text evidence="8">The sequence shown here is derived from an EMBL/GenBank/DDBJ whole genome shotgun (WGS) entry which is preliminary data.</text>
</comment>
<sequence>MLTPYSGKGIKKMENVSSKFKLSSTGKQADRSRTGFWLVVLGAALWGADPLFRIILLREHITPTQIVLLEHIIIALFVAPVLWKHRSEIKGLKLRHIGALLFLSWGGSAIATILFTLGLTHGDLNAVLLLQKLQPIFAILMARMLLKEQLPKQFGWMLMVALAGTYLLTFGFTFPFGHVNDFVKVGSLLSLAAAALWGGSTVMGRLMVGKMEYATVTSLRFILALPLLIGITINQGDPWQFPTAAGPLAAVSINLLGQALLPGLLSLLVYYKGLTTTKASVATLAELSFPMVGVLMNWLIAGEVVTIAQLCGFMLIWSVLFIISRRSADAS</sequence>
<dbReference type="PANTHER" id="PTHR32322">
    <property type="entry name" value="INNER MEMBRANE TRANSPORTER"/>
    <property type="match status" value="1"/>
</dbReference>
<feature type="transmembrane region" description="Helical" evidence="6">
    <location>
        <begin position="281"/>
        <end position="300"/>
    </location>
</feature>
<name>A0A920CQW7_9BACL</name>
<evidence type="ECO:0000256" key="6">
    <source>
        <dbReference type="SAM" id="Phobius"/>
    </source>
</evidence>
<keyword evidence="3 6" id="KW-0812">Transmembrane</keyword>
<accession>A0A920CQW7</accession>
<feature type="transmembrane region" description="Helical" evidence="6">
    <location>
        <begin position="36"/>
        <end position="56"/>
    </location>
</feature>
<dbReference type="PANTHER" id="PTHR32322:SF2">
    <property type="entry name" value="EAMA DOMAIN-CONTAINING PROTEIN"/>
    <property type="match status" value="1"/>
</dbReference>
<evidence type="ECO:0000313" key="9">
    <source>
        <dbReference type="Proteomes" id="UP000682811"/>
    </source>
</evidence>
<dbReference type="Pfam" id="PF00892">
    <property type="entry name" value="EamA"/>
    <property type="match status" value="2"/>
</dbReference>
<dbReference type="InterPro" id="IPR037185">
    <property type="entry name" value="EmrE-like"/>
</dbReference>
<organism evidence="8 9">
    <name type="scientific">Paenibacillus azoreducens</name>
    <dbReference type="NCBI Taxonomy" id="116718"/>
    <lineage>
        <taxon>Bacteria</taxon>
        <taxon>Bacillati</taxon>
        <taxon>Bacillota</taxon>
        <taxon>Bacilli</taxon>
        <taxon>Bacillales</taxon>
        <taxon>Paenibacillaceae</taxon>
        <taxon>Paenibacillus</taxon>
    </lineage>
</organism>
<dbReference type="AlphaFoldDB" id="A0A920CQW7"/>
<comment type="subcellular location">
    <subcellularLocation>
        <location evidence="1">Endomembrane system</location>
        <topology evidence="1">Multi-pass membrane protein</topology>
    </subcellularLocation>
</comment>
<feature type="transmembrane region" description="Helical" evidence="6">
    <location>
        <begin position="213"/>
        <end position="233"/>
    </location>
</feature>
<feature type="transmembrane region" description="Helical" evidence="6">
    <location>
        <begin position="68"/>
        <end position="85"/>
    </location>
</feature>
<evidence type="ECO:0000259" key="7">
    <source>
        <dbReference type="Pfam" id="PF00892"/>
    </source>
</evidence>
<dbReference type="Proteomes" id="UP000682811">
    <property type="component" value="Unassembled WGS sequence"/>
</dbReference>
<feature type="transmembrane region" description="Helical" evidence="6">
    <location>
        <begin position="154"/>
        <end position="176"/>
    </location>
</feature>
<dbReference type="SUPFAM" id="SSF103481">
    <property type="entry name" value="Multidrug resistance efflux transporter EmrE"/>
    <property type="match status" value="2"/>
</dbReference>
<feature type="transmembrane region" description="Helical" evidence="6">
    <location>
        <begin position="306"/>
        <end position="323"/>
    </location>
</feature>
<keyword evidence="9" id="KW-1185">Reference proteome</keyword>
<evidence type="ECO:0000256" key="2">
    <source>
        <dbReference type="ARBA" id="ARBA00007362"/>
    </source>
</evidence>
<feature type="transmembrane region" description="Helical" evidence="6">
    <location>
        <begin position="97"/>
        <end position="118"/>
    </location>
</feature>
<feature type="transmembrane region" description="Helical" evidence="6">
    <location>
        <begin position="188"/>
        <end position="206"/>
    </location>
</feature>
<evidence type="ECO:0000256" key="1">
    <source>
        <dbReference type="ARBA" id="ARBA00004127"/>
    </source>
</evidence>
<evidence type="ECO:0000256" key="3">
    <source>
        <dbReference type="ARBA" id="ARBA00022692"/>
    </source>
</evidence>
<feature type="domain" description="EamA" evidence="7">
    <location>
        <begin position="34"/>
        <end position="169"/>
    </location>
</feature>
<comment type="similarity">
    <text evidence="2">Belongs to the EamA transporter family.</text>
</comment>
<feature type="transmembrane region" description="Helical" evidence="6">
    <location>
        <begin position="124"/>
        <end position="142"/>
    </location>
</feature>
<feature type="transmembrane region" description="Helical" evidence="6">
    <location>
        <begin position="245"/>
        <end position="269"/>
    </location>
</feature>
<dbReference type="InterPro" id="IPR050638">
    <property type="entry name" value="AA-Vitamin_Transporters"/>
</dbReference>
<keyword evidence="4 6" id="KW-1133">Transmembrane helix</keyword>
<keyword evidence="5 6" id="KW-0472">Membrane</keyword>
<dbReference type="EMBL" id="BORT01000004">
    <property type="protein sequence ID" value="GIO46464.1"/>
    <property type="molecule type" value="Genomic_DNA"/>
</dbReference>
<evidence type="ECO:0000256" key="5">
    <source>
        <dbReference type="ARBA" id="ARBA00023136"/>
    </source>
</evidence>
<proteinExistence type="inferred from homology"/>
<gene>
    <name evidence="8" type="ORF">J34TS1_12290</name>
</gene>
<dbReference type="GO" id="GO:0016020">
    <property type="term" value="C:membrane"/>
    <property type="evidence" value="ECO:0007669"/>
    <property type="project" value="UniProtKB-SubCell"/>
</dbReference>
<dbReference type="InterPro" id="IPR000620">
    <property type="entry name" value="EamA_dom"/>
</dbReference>
<feature type="domain" description="EamA" evidence="7">
    <location>
        <begin position="186"/>
        <end position="324"/>
    </location>
</feature>